<accession>A0A6C0JDC4</accession>
<name>A0A6C0JDC4_9ZZZZ</name>
<dbReference type="AlphaFoldDB" id="A0A6C0JDC4"/>
<organism evidence="2">
    <name type="scientific">viral metagenome</name>
    <dbReference type="NCBI Taxonomy" id="1070528"/>
    <lineage>
        <taxon>unclassified sequences</taxon>
        <taxon>metagenomes</taxon>
        <taxon>organismal metagenomes</taxon>
    </lineage>
</organism>
<reference evidence="2" key="1">
    <citation type="journal article" date="2020" name="Nature">
        <title>Giant virus diversity and host interactions through global metagenomics.</title>
        <authorList>
            <person name="Schulz F."/>
            <person name="Roux S."/>
            <person name="Paez-Espino D."/>
            <person name="Jungbluth S."/>
            <person name="Walsh D.A."/>
            <person name="Denef V.J."/>
            <person name="McMahon K.D."/>
            <person name="Konstantinidis K.T."/>
            <person name="Eloe-Fadrosh E.A."/>
            <person name="Kyrpides N.C."/>
            <person name="Woyke T."/>
        </authorList>
    </citation>
    <scope>NUCLEOTIDE SEQUENCE</scope>
    <source>
        <strain evidence="2">GVMAG-M-3300025880-76</strain>
    </source>
</reference>
<evidence type="ECO:0000313" key="2">
    <source>
        <dbReference type="EMBL" id="QHU02840.1"/>
    </source>
</evidence>
<evidence type="ECO:0000256" key="1">
    <source>
        <dbReference type="SAM" id="MobiDB-lite"/>
    </source>
</evidence>
<feature type="compositionally biased region" description="Basic and acidic residues" evidence="1">
    <location>
        <begin position="151"/>
        <end position="163"/>
    </location>
</feature>
<protein>
    <submittedName>
        <fullName evidence="2">Uncharacterized protein</fullName>
    </submittedName>
</protein>
<proteinExistence type="predicted"/>
<dbReference type="EMBL" id="MN740364">
    <property type="protein sequence ID" value="QHU02840.1"/>
    <property type="molecule type" value="Genomic_DNA"/>
</dbReference>
<sequence length="208" mass="24420">MTYYVMASFKIDNNQRVSECENNIFLNGNLYNASKIYIDYENDNDDFICDTPSNYKTHSKSSYTHKERTRGIIEVYFEHSEDLKTKNDASNVDNIEGSEQENYASMKDITGFIKYLYTNKMRLEFVSNENHHQTLFVSRGQRHKSFDNFIENRRSNKNTEQKTDTNGPNKNRRARGYSVYDVQIMDTLFHLKGKQGAIPSYEEFINTA</sequence>
<feature type="region of interest" description="Disordered" evidence="1">
    <location>
        <begin position="151"/>
        <end position="175"/>
    </location>
</feature>